<evidence type="ECO:0000313" key="2">
    <source>
        <dbReference type="Proteomes" id="UP000054623"/>
    </source>
</evidence>
<comment type="caution">
    <text evidence="1">The sequence shown here is derived from an EMBL/GenBank/DDBJ whole genome shotgun (WGS) entry which is preliminary data.</text>
</comment>
<sequence length="552" mass="63924">MNYHEFMEAVDKKLALMSEAEKSGWIHNMARTRSEHERAAFLNSLMGKQEHFPVISEREWIEAWCRKIDNQEIYFECSYEEYGGDYWGSDDVYEYTDIFEIGKDLLRAFKIAEGLLFQKDYSRAAALYDRLCRLSFPTLEDETEEWSELSLEELVSEGLVSLNLKQIALNLLYARYQAAEGRERSAALYTYLAWDMCKNISIEELFTAGPEELKGLDVFMEEWLDFLKDIPGDRAGDLLIEACLCRGGIVRLCDVAKEVCTRHPILYKYACDYLLNGNKALECERVGLEALGMLPEQLIVRGKIAAITAKAAEQLEHPDILRQCWEAAFYSEPTLNHYLQLFELPDHRNIADRAANYAKTLPERPSTAEGYNNRQMLVNHLSREHKAVIRFFNREFAAIYEECKKNKTALGWSSDFKGLAVPLFVLLLSKNKEITKAGEKLINGIDYRLGFEEEEGADFRELFLRWKEKAILTDEEYERYIEWLKKEVDIRTEAVVGGGHRKSYYKAAALVAFLGETLESNGMANGRRILIEHYTKMHPRKRAFKGEFEMLK</sequence>
<dbReference type="OrthoDB" id="1656051at2"/>
<proteinExistence type="predicted"/>
<dbReference type="Proteomes" id="UP000054623">
    <property type="component" value="Unassembled WGS sequence"/>
</dbReference>
<accession>A0A0W1JBE1</accession>
<protein>
    <submittedName>
        <fullName evidence="1">Uncharacterized protein</fullName>
    </submittedName>
</protein>
<organism evidence="1 2">
    <name type="scientific">Desulfitobacterium hafniense</name>
    <name type="common">Desulfitobacterium frappieri</name>
    <dbReference type="NCBI Taxonomy" id="49338"/>
    <lineage>
        <taxon>Bacteria</taxon>
        <taxon>Bacillati</taxon>
        <taxon>Bacillota</taxon>
        <taxon>Clostridia</taxon>
        <taxon>Eubacteriales</taxon>
        <taxon>Desulfitobacteriaceae</taxon>
        <taxon>Desulfitobacterium</taxon>
    </lineage>
</organism>
<dbReference type="EMBL" id="LOCK01000094">
    <property type="protein sequence ID" value="KTE89105.1"/>
    <property type="molecule type" value="Genomic_DNA"/>
</dbReference>
<dbReference type="AlphaFoldDB" id="A0A0W1JBE1"/>
<dbReference type="OMA" id="WGDESWA"/>
<dbReference type="RefSeq" id="WP_011459257.1">
    <property type="nucleotide sequence ID" value="NZ_LOCK01000094.1"/>
</dbReference>
<gene>
    <name evidence="1" type="ORF">AT727_13850</name>
</gene>
<reference evidence="1 2" key="1">
    <citation type="submission" date="2015-12" db="EMBL/GenBank/DDBJ databases">
        <title>Draft Genome Sequence of Desulfitobacterium hafniense Strain DH, a Sulfate-reducing Bacterium Isolated from Paddy Soils.</title>
        <authorList>
            <person name="Bao P."/>
            <person name="Zhang X."/>
            <person name="Li G."/>
        </authorList>
    </citation>
    <scope>NUCLEOTIDE SEQUENCE [LARGE SCALE GENOMIC DNA]</scope>
    <source>
        <strain evidence="1 2">DH</strain>
    </source>
</reference>
<evidence type="ECO:0000313" key="1">
    <source>
        <dbReference type="EMBL" id="KTE89105.1"/>
    </source>
</evidence>
<name>A0A0W1JBE1_DESHA</name>